<feature type="compositionally biased region" description="Low complexity" evidence="1">
    <location>
        <begin position="1"/>
        <end position="16"/>
    </location>
</feature>
<comment type="caution">
    <text evidence="2">The sequence shown here is derived from an EMBL/GenBank/DDBJ whole genome shotgun (WGS) entry which is preliminary data.</text>
</comment>
<reference evidence="2 3" key="1">
    <citation type="submission" date="2014-12" db="EMBL/GenBank/DDBJ databases">
        <title>Frankia sp. BMG5.1 draft genome.</title>
        <authorList>
            <person name="Gtari M."/>
            <person name="Ghodhbane-Gtari F."/>
            <person name="Nouioui I."/>
            <person name="Ktari A."/>
            <person name="Hezbri K."/>
            <person name="Mimouni W."/>
            <person name="Sbissi I."/>
            <person name="Ayari A."/>
            <person name="Yamanaka T."/>
            <person name="Normand P."/>
            <person name="Tisa L.S."/>
            <person name="Boudabous A."/>
        </authorList>
    </citation>
    <scope>NUCLEOTIDE SEQUENCE [LARGE SCALE GENOMIC DNA]</scope>
    <source>
        <strain evidence="2 3">BMG5.1</strain>
    </source>
</reference>
<keyword evidence="3" id="KW-1185">Reference proteome</keyword>
<organism evidence="2 3">
    <name type="scientific">Protofrankia coriariae</name>
    <dbReference type="NCBI Taxonomy" id="1562887"/>
    <lineage>
        <taxon>Bacteria</taxon>
        <taxon>Bacillati</taxon>
        <taxon>Actinomycetota</taxon>
        <taxon>Actinomycetes</taxon>
        <taxon>Frankiales</taxon>
        <taxon>Frankiaceae</taxon>
        <taxon>Protofrankia</taxon>
    </lineage>
</organism>
<dbReference type="EMBL" id="JWIO01000028">
    <property type="protein sequence ID" value="KLL10631.1"/>
    <property type="molecule type" value="Genomic_DNA"/>
</dbReference>
<name>A0ABR5F1Q3_9ACTN</name>
<evidence type="ECO:0000256" key="1">
    <source>
        <dbReference type="SAM" id="MobiDB-lite"/>
    </source>
</evidence>
<evidence type="ECO:0000313" key="2">
    <source>
        <dbReference type="EMBL" id="KLL10631.1"/>
    </source>
</evidence>
<sequence length="161" mass="17123">MTGLAVPAPASPRSPAGTQRAIPGSRAVLEAEMPSGFRYSHCCVVSDLASGLAELVGATMDVRHIVLTAGFWMRLGRPGEAVVVFADEYAEVLSVSGIPVVAAAIPDEESVQRSLDSATDWFFSLATAVREGFDETSGENRACFYPRIAGDQRGVEYIQLT</sequence>
<protein>
    <submittedName>
        <fullName evidence="2">Uncharacterized protein</fullName>
    </submittedName>
</protein>
<feature type="region of interest" description="Disordered" evidence="1">
    <location>
        <begin position="1"/>
        <end position="21"/>
    </location>
</feature>
<gene>
    <name evidence="2" type="ORF">FrCorBMG51_16745</name>
</gene>
<accession>A0ABR5F1Q3</accession>
<dbReference type="Proteomes" id="UP000035425">
    <property type="component" value="Unassembled WGS sequence"/>
</dbReference>
<evidence type="ECO:0000313" key="3">
    <source>
        <dbReference type="Proteomes" id="UP000035425"/>
    </source>
</evidence>
<proteinExistence type="predicted"/>